<sequence>MLPGDSVRGHDITMRSVTARTTAELFQPYHNMKMWRGYVMVRSKEVGGAVETSRGGGGNEHKQLKPHWNGCGTLRGYDTALINVYGVPKVYRQEFITQWRAHGLDVLICPILGPALTLGYPGKLSSLWNRQRGAPLAHPVCGSSLAGRTMCFALMNEVEKCEPKWKTTMSERVIE</sequence>
<dbReference type="Proteomes" id="UP001176940">
    <property type="component" value="Unassembled WGS sequence"/>
</dbReference>
<accession>A0ABN9MMH4</accession>
<organism evidence="1 2">
    <name type="scientific">Ranitomeya imitator</name>
    <name type="common">mimic poison frog</name>
    <dbReference type="NCBI Taxonomy" id="111125"/>
    <lineage>
        <taxon>Eukaryota</taxon>
        <taxon>Metazoa</taxon>
        <taxon>Chordata</taxon>
        <taxon>Craniata</taxon>
        <taxon>Vertebrata</taxon>
        <taxon>Euteleostomi</taxon>
        <taxon>Amphibia</taxon>
        <taxon>Batrachia</taxon>
        <taxon>Anura</taxon>
        <taxon>Neobatrachia</taxon>
        <taxon>Hyloidea</taxon>
        <taxon>Dendrobatidae</taxon>
        <taxon>Dendrobatinae</taxon>
        <taxon>Ranitomeya</taxon>
    </lineage>
</organism>
<protein>
    <submittedName>
        <fullName evidence="1">Uncharacterized protein</fullName>
    </submittedName>
</protein>
<comment type="caution">
    <text evidence="1">The sequence shown here is derived from an EMBL/GenBank/DDBJ whole genome shotgun (WGS) entry which is preliminary data.</text>
</comment>
<keyword evidence="2" id="KW-1185">Reference proteome</keyword>
<gene>
    <name evidence="1" type="ORF">RIMI_LOCUS21696980</name>
</gene>
<reference evidence="1" key="1">
    <citation type="submission" date="2023-07" db="EMBL/GenBank/DDBJ databases">
        <authorList>
            <person name="Stuckert A."/>
        </authorList>
    </citation>
    <scope>NUCLEOTIDE SEQUENCE</scope>
</reference>
<dbReference type="Gene3D" id="3.90.1300.10">
    <property type="entry name" value="Amidase signature (AS) domain"/>
    <property type="match status" value="1"/>
</dbReference>
<proteinExistence type="predicted"/>
<dbReference type="EMBL" id="CAUEEQ010077368">
    <property type="protein sequence ID" value="CAJ0966818.1"/>
    <property type="molecule type" value="Genomic_DNA"/>
</dbReference>
<feature type="non-terminal residue" evidence="1">
    <location>
        <position position="175"/>
    </location>
</feature>
<evidence type="ECO:0000313" key="2">
    <source>
        <dbReference type="Proteomes" id="UP001176940"/>
    </source>
</evidence>
<evidence type="ECO:0000313" key="1">
    <source>
        <dbReference type="EMBL" id="CAJ0966818.1"/>
    </source>
</evidence>
<dbReference type="InterPro" id="IPR036928">
    <property type="entry name" value="AS_sf"/>
</dbReference>
<name>A0ABN9MMH4_9NEOB</name>